<protein>
    <recommendedName>
        <fullName evidence="10">Cytochrome P450</fullName>
    </recommendedName>
</protein>
<feature type="coiled-coil region" evidence="7">
    <location>
        <begin position="479"/>
        <end position="541"/>
    </location>
</feature>
<evidence type="ECO:0008006" key="10">
    <source>
        <dbReference type="Google" id="ProtNLM"/>
    </source>
</evidence>
<evidence type="ECO:0000313" key="8">
    <source>
        <dbReference type="EMBL" id="CAF1314629.1"/>
    </source>
</evidence>
<dbReference type="OrthoDB" id="2789670at2759"/>
<evidence type="ECO:0000256" key="6">
    <source>
        <dbReference type="ARBA" id="ARBA00023033"/>
    </source>
</evidence>
<evidence type="ECO:0000256" key="1">
    <source>
        <dbReference type="ARBA" id="ARBA00010617"/>
    </source>
</evidence>
<evidence type="ECO:0000256" key="3">
    <source>
        <dbReference type="ARBA" id="ARBA00022723"/>
    </source>
</evidence>
<dbReference type="AlphaFoldDB" id="A0A815EG57"/>
<evidence type="ECO:0000313" key="9">
    <source>
        <dbReference type="Proteomes" id="UP000663891"/>
    </source>
</evidence>
<name>A0A815EG57_9BILA</name>
<reference evidence="8" key="1">
    <citation type="submission" date="2021-02" db="EMBL/GenBank/DDBJ databases">
        <authorList>
            <person name="Nowell W R."/>
        </authorList>
    </citation>
    <scope>NUCLEOTIDE SEQUENCE</scope>
</reference>
<dbReference type="Gene3D" id="1.10.630.10">
    <property type="entry name" value="Cytochrome P450"/>
    <property type="match status" value="2"/>
</dbReference>
<keyword evidence="7" id="KW-0175">Coiled coil</keyword>
<dbReference type="SUPFAM" id="SSF48264">
    <property type="entry name" value="Cytochrome P450"/>
    <property type="match status" value="2"/>
</dbReference>
<keyword evidence="4" id="KW-0560">Oxidoreductase</keyword>
<dbReference type="GO" id="GO:0004497">
    <property type="term" value="F:monooxygenase activity"/>
    <property type="evidence" value="ECO:0007669"/>
    <property type="project" value="UniProtKB-KW"/>
</dbReference>
<dbReference type="Proteomes" id="UP000663891">
    <property type="component" value="Unassembled WGS sequence"/>
</dbReference>
<feature type="coiled-coil region" evidence="7">
    <location>
        <begin position="192"/>
        <end position="254"/>
    </location>
</feature>
<dbReference type="GO" id="GO:0016705">
    <property type="term" value="F:oxidoreductase activity, acting on paired donors, with incorporation or reduction of molecular oxygen"/>
    <property type="evidence" value="ECO:0007669"/>
    <property type="project" value="InterPro"/>
</dbReference>
<dbReference type="InterPro" id="IPR001128">
    <property type="entry name" value="Cyt_P450"/>
</dbReference>
<dbReference type="PANTHER" id="PTHR24291:SF50">
    <property type="entry name" value="BIFUNCTIONAL ALBAFLAVENONE MONOOXYGENASE_TERPENE SYNTHASE"/>
    <property type="match status" value="1"/>
</dbReference>
<comment type="similarity">
    <text evidence="1">Belongs to the cytochrome P450 family.</text>
</comment>
<sequence>MFVFLVIFFAILWLIYIKLKYFTLRGPVPGQPPHFFFGNLIQSGLLVGSKPISDVYISYKERFGDIYLFWVGFIRYTIVHNIDDVQYIFNNRNKYDQGSIFLEKVSILVPDSIICNIGAKFKRHGAITMPLFRRNKILSNMNIIIDGTDKLLDRWRTQSSEHVHTDIVEQCQNLLLEVFGMIAFDYDLETINENLSENKNELTEALKYIMDAFRFIIYAPSIISTTYLKCNPRYQRARATIERYLNNMVEQELTESLDSRTERKKISLIASLVSSLQTDEKAEAVKKEEDKKVIFFAILWLIYIKLKCFTLRGPVPGQPPHFFFGNLIQSGLLFGSKPISEVYISYKERFGDIYLFWVGFTRYTIVHNIDDVQYIFNNRNKYDQGSIFLEKVSILVPDSIICNIGAKFKRHGAITMPLFRRNKILSNINIIIDGTDKLLDRWRTQSSEHVHTDIVEQCQNLLLEVFGMIAFDYDLETINENLSENKNELTEALKYIMDTFRFIIYAPSIISTTYLKYNPRYQRARATIERYLNNMVEQELTESLDSRTERKKISLIASLVSSLQTDEKAEAVKKEEDKKGKLYFRYK</sequence>
<evidence type="ECO:0000256" key="5">
    <source>
        <dbReference type="ARBA" id="ARBA00023004"/>
    </source>
</evidence>
<comment type="caution">
    <text evidence="8">The sequence shown here is derived from an EMBL/GenBank/DDBJ whole genome shotgun (WGS) entry which is preliminary data.</text>
</comment>
<evidence type="ECO:0000256" key="7">
    <source>
        <dbReference type="SAM" id="Coils"/>
    </source>
</evidence>
<dbReference type="InterPro" id="IPR050196">
    <property type="entry name" value="Cytochrome_P450_Monoox"/>
</dbReference>
<gene>
    <name evidence="8" type="ORF">VCS650_LOCUS31792</name>
</gene>
<dbReference type="GO" id="GO:0020037">
    <property type="term" value="F:heme binding"/>
    <property type="evidence" value="ECO:0007669"/>
    <property type="project" value="InterPro"/>
</dbReference>
<keyword evidence="2" id="KW-0349">Heme</keyword>
<proteinExistence type="inferred from homology"/>
<evidence type="ECO:0000256" key="4">
    <source>
        <dbReference type="ARBA" id="ARBA00023002"/>
    </source>
</evidence>
<dbReference type="Pfam" id="PF00067">
    <property type="entry name" value="p450"/>
    <property type="match status" value="2"/>
</dbReference>
<dbReference type="InterPro" id="IPR036396">
    <property type="entry name" value="Cyt_P450_sf"/>
</dbReference>
<organism evidence="8 9">
    <name type="scientific">Adineta steineri</name>
    <dbReference type="NCBI Taxonomy" id="433720"/>
    <lineage>
        <taxon>Eukaryota</taxon>
        <taxon>Metazoa</taxon>
        <taxon>Spiralia</taxon>
        <taxon>Gnathifera</taxon>
        <taxon>Rotifera</taxon>
        <taxon>Eurotatoria</taxon>
        <taxon>Bdelloidea</taxon>
        <taxon>Adinetida</taxon>
        <taxon>Adinetidae</taxon>
        <taxon>Adineta</taxon>
    </lineage>
</organism>
<evidence type="ECO:0000256" key="2">
    <source>
        <dbReference type="ARBA" id="ARBA00022617"/>
    </source>
</evidence>
<keyword evidence="6" id="KW-0503">Monooxygenase</keyword>
<dbReference type="GO" id="GO:0005506">
    <property type="term" value="F:iron ion binding"/>
    <property type="evidence" value="ECO:0007669"/>
    <property type="project" value="InterPro"/>
</dbReference>
<dbReference type="EMBL" id="CAJNON010000554">
    <property type="protein sequence ID" value="CAF1314629.1"/>
    <property type="molecule type" value="Genomic_DNA"/>
</dbReference>
<keyword evidence="5" id="KW-0408">Iron</keyword>
<dbReference type="PANTHER" id="PTHR24291">
    <property type="entry name" value="CYTOCHROME P450 FAMILY 4"/>
    <property type="match status" value="1"/>
</dbReference>
<accession>A0A815EG57</accession>
<keyword evidence="3" id="KW-0479">Metal-binding</keyword>